<dbReference type="InterPro" id="IPR017896">
    <property type="entry name" value="4Fe4S_Fe-S-bd"/>
</dbReference>
<name>A0A953SEN0_9BACT</name>
<protein>
    <submittedName>
        <fullName evidence="5">FAD-dependent oxidoreductase</fullName>
    </submittedName>
</protein>
<dbReference type="PRINTS" id="PR00419">
    <property type="entry name" value="ADXRDTASE"/>
</dbReference>
<keyword evidence="2" id="KW-0408">Iron</keyword>
<evidence type="ECO:0000256" key="3">
    <source>
        <dbReference type="ARBA" id="ARBA00023014"/>
    </source>
</evidence>
<dbReference type="Gene3D" id="3.30.70.20">
    <property type="match status" value="1"/>
</dbReference>
<evidence type="ECO:0000313" key="5">
    <source>
        <dbReference type="EMBL" id="MBZ0158022.1"/>
    </source>
</evidence>
<dbReference type="SUPFAM" id="SSF46548">
    <property type="entry name" value="alpha-helical ferredoxin"/>
    <property type="match status" value="2"/>
</dbReference>
<reference evidence="5" key="2">
    <citation type="submission" date="2021-08" db="EMBL/GenBank/DDBJ databases">
        <authorList>
            <person name="Dalcin Martins P."/>
        </authorList>
    </citation>
    <scope>NUCLEOTIDE SEQUENCE</scope>
    <source>
        <strain evidence="5">MAG_39</strain>
    </source>
</reference>
<dbReference type="Pfam" id="PF07992">
    <property type="entry name" value="Pyr_redox_2"/>
    <property type="match status" value="1"/>
</dbReference>
<dbReference type="Gene3D" id="3.50.50.60">
    <property type="entry name" value="FAD/NAD(P)-binding domain"/>
    <property type="match status" value="2"/>
</dbReference>
<dbReference type="PANTHER" id="PTHR42783:SF3">
    <property type="entry name" value="GLUTAMATE SYNTHASE [NADPH] SMALL CHAIN-RELATED"/>
    <property type="match status" value="1"/>
</dbReference>
<dbReference type="PANTHER" id="PTHR42783">
    <property type="entry name" value="GLUTAMATE SYNTHASE [NADPH] SMALL CHAIN"/>
    <property type="match status" value="1"/>
</dbReference>
<dbReference type="EMBL" id="JAIOIV010000132">
    <property type="protein sequence ID" value="MBZ0158022.1"/>
    <property type="molecule type" value="Genomic_DNA"/>
</dbReference>
<dbReference type="InterPro" id="IPR009051">
    <property type="entry name" value="Helical_ferredxn"/>
</dbReference>
<feature type="domain" description="4Fe-4S ferredoxin-type" evidence="4">
    <location>
        <begin position="511"/>
        <end position="540"/>
    </location>
</feature>
<dbReference type="InterPro" id="IPR028261">
    <property type="entry name" value="DPD_II"/>
</dbReference>
<keyword evidence="3" id="KW-0411">Iron-sulfur</keyword>
<reference evidence="5" key="1">
    <citation type="journal article" date="2021" name="bioRxiv">
        <title>Unraveling nitrogen, sulfur and carbon metabolic pathways and microbial community transcriptional responses to substrate deprivation and toxicity stresses in a bioreactor mimicking anoxic brackish coastal sediment conditions.</title>
        <authorList>
            <person name="Martins P.D."/>
            <person name="Echeveste M.J."/>
            <person name="Arshad A."/>
            <person name="Kurth J."/>
            <person name="Ouboter H."/>
            <person name="Jetten M.S.M."/>
            <person name="Welte C.U."/>
        </authorList>
    </citation>
    <scope>NUCLEOTIDE SEQUENCE</scope>
    <source>
        <strain evidence="5">MAG_39</strain>
    </source>
</reference>
<dbReference type="InterPro" id="IPR036188">
    <property type="entry name" value="FAD/NAD-bd_sf"/>
</dbReference>
<sequence length="607" mass="66551">MARSFQVVIPDYQYWKQNIKCQTGCPVNTDSRGYVRAIAEGDYEKAYWIARIPNPLASICGRICGAPCEMACRRKAIDTAVSIRALKRFVTEKYGVEIYGEKKDFARTFLQKYKDRGMGIAGIARNVGKRISIVGSGPAGLACAHELALMGYKVVVYEMEKVAGGMLAVGIPAYRLPREILQAEIDAIKALGVDIRLGVQVGKDISLKDLYEGSAAVLMAIGAKKSRMLPIEGGNSKGVLGGVDFLRDVFTGKEVKIGPKVVVIGGGNVAYDVARTSLRQKGVESVALVCLEEYGQMLADAVEIEEGEEEGVERFNSYGPQRINADGRGVVKSMTFKKVVSIFDSEGKFNPRYDEDDMMTLPADTVLFAVGQAFDLSCFDRCGLEIELTDRGMICVQHDKTSTTVPGLFVAGDLAYGPKLVIDAVASGKKAALKIHEYISGTSLRLQATEAHQDLPDNNVPLRKDYEKLQRQPVPAAPVKERVKSVFEVVEKGFDQQTAQEQGGRCLNCAVNTIFDGEKCILCGGCADVCPEYCLRLVSLENIRGDEILASLYKNRYGRDPLGTGSAIIKDEERCIRCGLCAKRCPVDAITMERFLFKEVLIREQRD</sequence>
<dbReference type="AlphaFoldDB" id="A0A953SEN0"/>
<keyword evidence="1" id="KW-0479">Metal-binding</keyword>
<proteinExistence type="predicted"/>
<feature type="domain" description="4Fe-4S ferredoxin-type" evidence="4">
    <location>
        <begin position="565"/>
        <end position="595"/>
    </location>
</feature>
<dbReference type="GO" id="GO:0051536">
    <property type="term" value="F:iron-sulfur cluster binding"/>
    <property type="evidence" value="ECO:0007669"/>
    <property type="project" value="UniProtKB-KW"/>
</dbReference>
<evidence type="ECO:0000259" key="4">
    <source>
        <dbReference type="PROSITE" id="PS51379"/>
    </source>
</evidence>
<organism evidence="5 6">
    <name type="scientific">Candidatus Nitrobium versatile</name>
    <dbReference type="NCBI Taxonomy" id="2884831"/>
    <lineage>
        <taxon>Bacteria</taxon>
        <taxon>Pseudomonadati</taxon>
        <taxon>Nitrospirota</taxon>
        <taxon>Nitrospiria</taxon>
        <taxon>Nitrospirales</taxon>
        <taxon>Nitrospiraceae</taxon>
        <taxon>Candidatus Nitrobium</taxon>
    </lineage>
</organism>
<dbReference type="SUPFAM" id="SSF51971">
    <property type="entry name" value="Nucleotide-binding domain"/>
    <property type="match status" value="2"/>
</dbReference>
<dbReference type="GO" id="GO:0046872">
    <property type="term" value="F:metal ion binding"/>
    <property type="evidence" value="ECO:0007669"/>
    <property type="project" value="UniProtKB-KW"/>
</dbReference>
<accession>A0A953SEN0</accession>
<gene>
    <name evidence="5" type="ORF">K8I29_17635</name>
</gene>
<evidence type="ECO:0000313" key="6">
    <source>
        <dbReference type="Proteomes" id="UP000705867"/>
    </source>
</evidence>
<dbReference type="SUPFAM" id="SSF54862">
    <property type="entry name" value="4Fe-4S ferredoxins"/>
    <property type="match status" value="1"/>
</dbReference>
<dbReference type="GO" id="GO:0016491">
    <property type="term" value="F:oxidoreductase activity"/>
    <property type="evidence" value="ECO:0007669"/>
    <property type="project" value="InterPro"/>
</dbReference>
<comment type="caution">
    <text evidence="5">The sequence shown here is derived from an EMBL/GenBank/DDBJ whole genome shotgun (WGS) entry which is preliminary data.</text>
</comment>
<evidence type="ECO:0000256" key="1">
    <source>
        <dbReference type="ARBA" id="ARBA00022723"/>
    </source>
</evidence>
<dbReference type="Gene3D" id="1.10.1060.10">
    <property type="entry name" value="Alpha-helical ferredoxin"/>
    <property type="match status" value="1"/>
</dbReference>
<dbReference type="Pfam" id="PF12838">
    <property type="entry name" value="Fer4_7"/>
    <property type="match status" value="1"/>
</dbReference>
<dbReference type="PROSITE" id="PS00198">
    <property type="entry name" value="4FE4S_FER_1"/>
    <property type="match status" value="1"/>
</dbReference>
<dbReference type="Pfam" id="PF14691">
    <property type="entry name" value="Fer4_20"/>
    <property type="match status" value="1"/>
</dbReference>
<dbReference type="InterPro" id="IPR017900">
    <property type="entry name" value="4Fe4S_Fe_S_CS"/>
</dbReference>
<dbReference type="Proteomes" id="UP000705867">
    <property type="component" value="Unassembled WGS sequence"/>
</dbReference>
<dbReference type="InterPro" id="IPR023753">
    <property type="entry name" value="FAD/NAD-binding_dom"/>
</dbReference>
<dbReference type="PROSITE" id="PS51379">
    <property type="entry name" value="4FE4S_FER_2"/>
    <property type="match status" value="2"/>
</dbReference>
<evidence type="ECO:0000256" key="2">
    <source>
        <dbReference type="ARBA" id="ARBA00023004"/>
    </source>
</evidence>